<dbReference type="Proteomes" id="UP000223596">
    <property type="component" value="Unassembled WGS sequence"/>
</dbReference>
<dbReference type="EMBL" id="PDBW01000001">
    <property type="protein sequence ID" value="PFH03124.1"/>
    <property type="molecule type" value="Genomic_DNA"/>
</dbReference>
<evidence type="ECO:0000313" key="1">
    <source>
        <dbReference type="EMBL" id="PFH03124.1"/>
    </source>
</evidence>
<evidence type="ECO:0000313" key="2">
    <source>
        <dbReference type="Proteomes" id="UP000223596"/>
    </source>
</evidence>
<reference evidence="1 2" key="1">
    <citation type="submission" date="2017-09" db="EMBL/GenBank/DDBJ databases">
        <title>Evaluation of Pacific Biosciences Sequencing Technology to Finishing C. thermocellum Genome Sequences.</title>
        <authorList>
            <person name="Brown S."/>
        </authorList>
    </citation>
    <scope>NUCLEOTIDE SEQUENCE [LARGE SCALE GENOMIC DNA]</scope>
    <source>
        <strain evidence="1 2">AD2</strain>
    </source>
</reference>
<gene>
    <name evidence="1" type="ORF">M972_111920</name>
</gene>
<accession>A0AB36TGU4</accession>
<dbReference type="GeneID" id="35803859"/>
<organism evidence="1 2">
    <name type="scientific">Acetivibrio thermocellus AD2</name>
    <dbReference type="NCBI Taxonomy" id="1138384"/>
    <lineage>
        <taxon>Bacteria</taxon>
        <taxon>Bacillati</taxon>
        <taxon>Bacillota</taxon>
        <taxon>Clostridia</taxon>
        <taxon>Eubacteriales</taxon>
        <taxon>Oscillospiraceae</taxon>
        <taxon>Acetivibrio</taxon>
    </lineage>
</organism>
<protein>
    <submittedName>
        <fullName evidence="1">Uncharacterized protein</fullName>
    </submittedName>
</protein>
<name>A0AB36TGU4_ACETH</name>
<comment type="caution">
    <text evidence="1">The sequence shown here is derived from an EMBL/GenBank/DDBJ whole genome shotgun (WGS) entry which is preliminary data.</text>
</comment>
<proteinExistence type="predicted"/>
<dbReference type="AlphaFoldDB" id="A0AB36TGU4"/>
<dbReference type="RefSeq" id="WP_003518671.1">
    <property type="nucleotide sequence ID" value="NZ_CP013828.1"/>
</dbReference>
<sequence>MAMTPIEMIEFCDSQVNGGIQRGLEKGKANGDYYLIALNYDEGFKCRLMQTLISWRIGIGNPKEYLIKAIDIANEAISTLSKFETKNILKDFPVDTALIASYLAERPLYVDENLNMNTSGLPFEVILDLEMAKTLRGANNEDAWSSIIDQYKQKKRSALCYNTYCLYKELLFTEDAEKVEPIVRQLEKLFLKRKKNPYYSGGELTEGGGPSNDVTVDYRLGAILKFKSFKGESIHLWRWD</sequence>